<evidence type="ECO:0000313" key="4">
    <source>
        <dbReference type="EMBL" id="KAB6421144.1"/>
    </source>
</evidence>
<evidence type="ECO:0000313" key="10">
    <source>
        <dbReference type="Proteomes" id="UP000471447"/>
    </source>
</evidence>
<dbReference type="EMBL" id="VYQC01000017">
    <property type="protein sequence ID" value="KAA9038891.1"/>
    <property type="molecule type" value="Genomic_DNA"/>
</dbReference>
<reference evidence="8" key="1">
    <citation type="journal article" date="2018" name="J. Anim. Genet.">
        <title>Acquired interbacterial defense systems protect against interspecies antagonism in the human gut microbiome.</title>
        <authorList>
            <person name="Ross B.D."/>
            <person name="Verster A.J."/>
            <person name="Radey M.C."/>
            <person name="Schmidtke D.T."/>
            <person name="Pope C.E."/>
            <person name="Hoffman L.R."/>
            <person name="Hajjar A."/>
            <person name="Peterson S.B."/>
            <person name="Borenstein E."/>
            <person name="Mougous J."/>
        </authorList>
    </citation>
    <scope>NUCLEOTIDE SEQUENCE [LARGE SCALE GENOMIC DNA]</scope>
    <source>
        <strain evidence="8">H204</strain>
    </source>
</reference>
<name>A0A174FBS0_9BACE</name>
<protein>
    <recommendedName>
        <fullName evidence="11">Agarase</fullName>
    </recommendedName>
</protein>
<evidence type="ECO:0000313" key="5">
    <source>
        <dbReference type="EMBL" id="MCA4703753.1"/>
    </source>
</evidence>
<evidence type="ECO:0008006" key="11">
    <source>
        <dbReference type="Google" id="ProtNLM"/>
    </source>
</evidence>
<keyword evidence="1" id="KW-0732">Signal</keyword>
<evidence type="ECO:0000313" key="9">
    <source>
        <dbReference type="Proteomes" id="UP000435059"/>
    </source>
</evidence>
<feature type="chain" id="PRO_5014251270" description="Agarase" evidence="1">
    <location>
        <begin position="20"/>
        <end position="517"/>
    </location>
</feature>
<gene>
    <name evidence="6" type="ORF">DXD03_02260</name>
    <name evidence="2" type="ORF">F6S82_22725</name>
    <name evidence="3" type="ORF">GA574_05530</name>
    <name evidence="4" type="ORF">GAZ26_17810</name>
    <name evidence="5" type="ORF">LD004_09000</name>
</gene>
<dbReference type="RefSeq" id="WP_004316311.1">
    <property type="nucleotide sequence ID" value="NZ_CP041230.1"/>
</dbReference>
<dbReference type="Proteomes" id="UP000261210">
    <property type="component" value="Unassembled WGS sequence"/>
</dbReference>
<organism evidence="3 9">
    <name type="scientific">Bacteroides xylanisolvens</name>
    <dbReference type="NCBI Taxonomy" id="371601"/>
    <lineage>
        <taxon>Bacteria</taxon>
        <taxon>Pseudomonadati</taxon>
        <taxon>Bacteroidota</taxon>
        <taxon>Bacteroidia</taxon>
        <taxon>Bacteroidales</taxon>
        <taxon>Bacteroidaceae</taxon>
        <taxon>Bacteroides</taxon>
    </lineage>
</organism>
<reference evidence="6 7" key="2">
    <citation type="submission" date="2018-08" db="EMBL/GenBank/DDBJ databases">
        <title>A genome reference for cultivated species of the human gut microbiota.</title>
        <authorList>
            <person name="Zou Y."/>
            <person name="Xue W."/>
            <person name="Luo G."/>
        </authorList>
    </citation>
    <scope>NUCLEOTIDE SEQUENCE [LARGE SCALE GENOMIC DNA]</scope>
    <source>
        <strain evidence="6 7">TF10-34</strain>
    </source>
</reference>
<evidence type="ECO:0000313" key="7">
    <source>
        <dbReference type="Proteomes" id="UP000261210"/>
    </source>
</evidence>
<dbReference type="Proteomes" id="UP000435059">
    <property type="component" value="Unassembled WGS sequence"/>
</dbReference>
<evidence type="ECO:0000313" key="8">
    <source>
        <dbReference type="Proteomes" id="UP000327007"/>
    </source>
</evidence>
<dbReference type="Proteomes" id="UP000327007">
    <property type="component" value="Unassembled WGS sequence"/>
</dbReference>
<proteinExistence type="predicted"/>
<dbReference type="SUPFAM" id="SSF51445">
    <property type="entry name" value="(Trans)glycosidases"/>
    <property type="match status" value="1"/>
</dbReference>
<dbReference type="InterPro" id="IPR017853">
    <property type="entry name" value="GH"/>
</dbReference>
<comment type="caution">
    <text evidence="3">The sequence shown here is derived from an EMBL/GenBank/DDBJ whole genome shotgun (WGS) entry which is preliminary data.</text>
</comment>
<dbReference type="EMBL" id="JAIWYE010000018">
    <property type="protein sequence ID" value="MCA4703753.1"/>
    <property type="molecule type" value="Genomic_DNA"/>
</dbReference>
<accession>A0A174FBS0</accession>
<dbReference type="EMBL" id="QSQU01000002">
    <property type="protein sequence ID" value="RGK67393.1"/>
    <property type="molecule type" value="Genomic_DNA"/>
</dbReference>
<dbReference type="Proteomes" id="UP000471447">
    <property type="component" value="Unassembled WGS sequence"/>
</dbReference>
<evidence type="ECO:0000313" key="6">
    <source>
        <dbReference type="EMBL" id="RGK67393.1"/>
    </source>
</evidence>
<dbReference type="EMBL" id="WDCG01000021">
    <property type="protein sequence ID" value="KAB6421144.1"/>
    <property type="molecule type" value="Genomic_DNA"/>
</dbReference>
<dbReference type="Proteomes" id="UP001198461">
    <property type="component" value="Unassembled WGS sequence"/>
</dbReference>
<dbReference type="Gene3D" id="3.20.20.80">
    <property type="entry name" value="Glycosidases"/>
    <property type="match status" value="2"/>
</dbReference>
<reference evidence="9 10" key="4">
    <citation type="journal article" date="2019" name="Nat. Med.">
        <title>A library of human gut bacterial isolates paired with longitudinal multiomics data enables mechanistic microbiome research.</title>
        <authorList>
            <person name="Poyet M."/>
            <person name="Groussin M."/>
            <person name="Gibbons S.M."/>
            <person name="Avila-Pacheco J."/>
            <person name="Jiang X."/>
            <person name="Kearney S.M."/>
            <person name="Perrotta A.R."/>
            <person name="Berdy B."/>
            <person name="Zhao S."/>
            <person name="Lieberman T.D."/>
            <person name="Swanson P.K."/>
            <person name="Smith M."/>
            <person name="Roesemann S."/>
            <person name="Alexander J.E."/>
            <person name="Rich S.A."/>
            <person name="Livny J."/>
            <person name="Vlamakis H."/>
            <person name="Clish C."/>
            <person name="Bullock K."/>
            <person name="Deik A."/>
            <person name="Scott J."/>
            <person name="Pierce K.A."/>
            <person name="Xavier R.J."/>
            <person name="Alm E.J."/>
        </authorList>
    </citation>
    <scope>NUCLEOTIDE SEQUENCE [LARGE SCALE GENOMIC DNA]</scope>
    <source>
        <strain evidence="4 10">BIOML-A7</strain>
        <strain evidence="3 9">BIOML-A74</strain>
    </source>
</reference>
<reference evidence="2" key="3">
    <citation type="journal article" date="2019" name="bioRxiv">
        <title>Acquired interbacterial defense systems protect against interspecies antagonism in the human gut microbiome.</title>
        <authorList>
            <person name="Ross B.D."/>
            <person name="Verster A.J."/>
            <person name="Radey M.C."/>
            <person name="Schmidtke D.T."/>
            <person name="Pope C.E."/>
            <person name="Hoffman L.R."/>
            <person name="Hajjar A.M."/>
            <person name="Peterson S.B."/>
            <person name="Borenstein E."/>
            <person name="Mougous J.D."/>
        </authorList>
    </citation>
    <scope>NUCLEOTIDE SEQUENCE</scope>
    <source>
        <strain evidence="2">H204</strain>
    </source>
</reference>
<sequence>MKKLFILGTFLFISSIPMVSCTDDDDKDPNFMPPDIVMGGGDVESEYPEDLPAPGASVMYTPSLNANMYRPISVKYSSAYPPISSWKTENTRIIAYMDGYKPAIKTLKAYQESVNKYGSSTTLPKQAATGRFYTKKIDGRWWLVDPEGCLHLERSATSLRKGTSSRNKTAWNSRFGTDEKWLSITQRELSEIGFHGTGAFCTGTYSLIQTHNASNPSSPLTLAPSFAFLSQFKSAKSYSYPGGSDDNAAGLVFYNGWSEWCESYLAGSAFADYLRDPNVLGFFSDNEINFSSNSSRILDRFLAISNSSDPAYVAAKAFMDSKGTQNVTDDLNNEFAGIVAEKYYKAVKEAVKKVDDKLLYLGTRLHGTPKYMEGVVRAAGKYCDVISINYYSRWSPELTTAIADWANWADKPFLVSEFYTKGVEDSDLNNQSGAGYSVPTQNERAYAYQHFTLGLLEAKNCIGWHWFKYQDDDGTDNSSKPANKGLYDNSYQLFPYLSFFARELNFNAYDLIQYFDK</sequence>
<dbReference type="EMBL" id="WDES01000006">
    <property type="protein sequence ID" value="KAB6089877.1"/>
    <property type="molecule type" value="Genomic_DNA"/>
</dbReference>
<feature type="signal peptide" evidence="1">
    <location>
        <begin position="1"/>
        <end position="19"/>
    </location>
</feature>
<evidence type="ECO:0000313" key="2">
    <source>
        <dbReference type="EMBL" id="KAA9038891.1"/>
    </source>
</evidence>
<reference evidence="5" key="6">
    <citation type="submission" date="2023-08" db="EMBL/GenBank/DDBJ databases">
        <title>Mucin Metabolism Genes Underlie the Key Renovations of Bacteroides xylanisolvens Genomes in Captive Great Apes.</title>
        <authorList>
            <person name="Nishida A.H."/>
        </authorList>
    </citation>
    <scope>NUCLEOTIDE SEQUENCE</scope>
    <source>
        <strain evidence="5">P13.H9</strain>
    </source>
</reference>
<evidence type="ECO:0000313" key="3">
    <source>
        <dbReference type="EMBL" id="KAB6089877.1"/>
    </source>
</evidence>
<reference evidence="2" key="5">
    <citation type="submission" date="2019-09" db="EMBL/GenBank/DDBJ databases">
        <authorList>
            <person name="Ross B.D."/>
            <person name="Verster A.J."/>
            <person name="Radey M.C."/>
            <person name="Schmidtke D.T."/>
            <person name="Pope C.E."/>
            <person name="Hoffman L.R."/>
            <person name="Hajjar A.M."/>
            <person name="Peterson S.B."/>
            <person name="Borenstein E."/>
            <person name="Mougous J.D."/>
        </authorList>
    </citation>
    <scope>NUCLEOTIDE SEQUENCE</scope>
    <source>
        <strain evidence="2">H204</strain>
    </source>
</reference>
<keyword evidence="9" id="KW-1185">Reference proteome</keyword>
<dbReference type="AlphaFoldDB" id="A0A174FBS0"/>
<evidence type="ECO:0000256" key="1">
    <source>
        <dbReference type="SAM" id="SignalP"/>
    </source>
</evidence>